<dbReference type="PANTHER" id="PTHR24121:SF22">
    <property type="entry name" value="PROTEIN ACCELERATED CELL DEATH 6-LIKE"/>
    <property type="match status" value="1"/>
</dbReference>
<comment type="caution">
    <text evidence="4">The sequence shown here is derived from an EMBL/GenBank/DDBJ whole genome shotgun (WGS) entry which is preliminary data.</text>
</comment>
<dbReference type="PROSITE" id="PS50297">
    <property type="entry name" value="ANK_REP_REGION"/>
    <property type="match status" value="1"/>
</dbReference>
<evidence type="ECO:0000313" key="4">
    <source>
        <dbReference type="EMBL" id="KAF7837032.1"/>
    </source>
</evidence>
<organism evidence="4 5">
    <name type="scientific">Senna tora</name>
    <dbReference type="NCBI Taxonomy" id="362788"/>
    <lineage>
        <taxon>Eukaryota</taxon>
        <taxon>Viridiplantae</taxon>
        <taxon>Streptophyta</taxon>
        <taxon>Embryophyta</taxon>
        <taxon>Tracheophyta</taxon>
        <taxon>Spermatophyta</taxon>
        <taxon>Magnoliopsida</taxon>
        <taxon>eudicotyledons</taxon>
        <taxon>Gunneridae</taxon>
        <taxon>Pentapetalae</taxon>
        <taxon>rosids</taxon>
        <taxon>fabids</taxon>
        <taxon>Fabales</taxon>
        <taxon>Fabaceae</taxon>
        <taxon>Caesalpinioideae</taxon>
        <taxon>Cassia clade</taxon>
        <taxon>Senna</taxon>
    </lineage>
</organism>
<dbReference type="AlphaFoldDB" id="A0A835CFN2"/>
<feature type="region of interest" description="Disordered" evidence="3">
    <location>
        <begin position="31"/>
        <end position="50"/>
    </location>
</feature>
<dbReference type="GO" id="GO:0005886">
    <property type="term" value="C:plasma membrane"/>
    <property type="evidence" value="ECO:0007669"/>
    <property type="project" value="UniProtKB-SubCell"/>
</dbReference>
<evidence type="ECO:0000256" key="2">
    <source>
        <dbReference type="PROSITE-ProRule" id="PRU00023"/>
    </source>
</evidence>
<evidence type="ECO:0000256" key="1">
    <source>
        <dbReference type="ARBA" id="ARBA00004413"/>
    </source>
</evidence>
<evidence type="ECO:0000313" key="5">
    <source>
        <dbReference type="Proteomes" id="UP000634136"/>
    </source>
</evidence>
<accession>A0A835CFN2</accession>
<dbReference type="PANTHER" id="PTHR24121">
    <property type="entry name" value="NO MECHANORECEPTOR POTENTIAL C, ISOFORM D-RELATED"/>
    <property type="match status" value="1"/>
</dbReference>
<keyword evidence="2" id="KW-0040">ANK repeat</keyword>
<keyword evidence="5" id="KW-1185">Reference proteome</keyword>
<protein>
    <submittedName>
        <fullName evidence="4">Protein ACCELERATED CELL DEATH 6</fullName>
    </submittedName>
</protein>
<comment type="subcellular location">
    <subcellularLocation>
        <location evidence="1">Cell membrane</location>
        <topology evidence="1">Peripheral membrane protein</topology>
        <orientation evidence="1">Cytoplasmic side</orientation>
    </subcellularLocation>
</comment>
<sequence length="194" mass="21757">MDEVQISTAENEAASWRERCYHRMETLKSREFPSIEDPASQAQPRLVQEQPFGEKNSDIFELQKGIKQSGNVDRFVDALEQLCCERKLVLSAIFEQVTRSGNSLLHVAAHFGRSPIAELIAHHFPELLTSKNNIAPFPDDKPLPNCHGNSPLHAAIYIRNAALLTEIVADLMYLRDEDGETPLHYAATSGYVEA</sequence>
<reference evidence="4" key="1">
    <citation type="submission" date="2020-09" db="EMBL/GenBank/DDBJ databases">
        <title>Genome-Enabled Discovery of Anthraquinone Biosynthesis in Senna tora.</title>
        <authorList>
            <person name="Kang S.-H."/>
            <person name="Pandey R.P."/>
            <person name="Lee C.-M."/>
            <person name="Sim J.-S."/>
            <person name="Jeong J.-T."/>
            <person name="Choi B.-S."/>
            <person name="Jung M."/>
            <person name="Ginzburg D."/>
            <person name="Zhao K."/>
            <person name="Won S.Y."/>
            <person name="Oh T.-J."/>
            <person name="Yu Y."/>
            <person name="Kim N.-H."/>
            <person name="Lee O.R."/>
            <person name="Lee T.-H."/>
            <person name="Bashyal P."/>
            <person name="Kim T.-S."/>
            <person name="Lee W.-H."/>
            <person name="Kawkins C."/>
            <person name="Kim C.-K."/>
            <person name="Kim J.S."/>
            <person name="Ahn B.O."/>
            <person name="Rhee S.Y."/>
            <person name="Sohng J.K."/>
        </authorList>
    </citation>
    <scope>NUCLEOTIDE SEQUENCE</scope>
    <source>
        <tissue evidence="4">Leaf</tissue>
    </source>
</reference>
<gene>
    <name evidence="4" type="ORF">G2W53_005514</name>
</gene>
<dbReference type="InterPro" id="IPR036770">
    <property type="entry name" value="Ankyrin_rpt-contain_sf"/>
</dbReference>
<dbReference type="Gene3D" id="1.25.40.20">
    <property type="entry name" value="Ankyrin repeat-containing domain"/>
    <property type="match status" value="1"/>
</dbReference>
<proteinExistence type="predicted"/>
<feature type="repeat" description="ANK" evidence="2">
    <location>
        <begin position="178"/>
        <end position="194"/>
    </location>
</feature>
<name>A0A835CFN2_9FABA</name>
<dbReference type="SUPFAM" id="SSF48403">
    <property type="entry name" value="Ankyrin repeat"/>
    <property type="match status" value="1"/>
</dbReference>
<dbReference type="Pfam" id="PF00023">
    <property type="entry name" value="Ank"/>
    <property type="match status" value="1"/>
</dbReference>
<evidence type="ECO:0000256" key="3">
    <source>
        <dbReference type="SAM" id="MobiDB-lite"/>
    </source>
</evidence>
<dbReference type="InterPro" id="IPR002110">
    <property type="entry name" value="Ankyrin_rpt"/>
</dbReference>
<dbReference type="Proteomes" id="UP000634136">
    <property type="component" value="Unassembled WGS sequence"/>
</dbReference>
<dbReference type="PROSITE" id="PS50088">
    <property type="entry name" value="ANK_REPEAT"/>
    <property type="match status" value="1"/>
</dbReference>
<dbReference type="EMBL" id="JAAIUW010000003">
    <property type="protein sequence ID" value="KAF7837032.1"/>
    <property type="molecule type" value="Genomic_DNA"/>
</dbReference>
<dbReference type="OrthoDB" id="1436250at2759"/>